<dbReference type="AlphaFoldDB" id="A0A392VNL0"/>
<comment type="caution">
    <text evidence="2">The sequence shown here is derived from an EMBL/GenBank/DDBJ whole genome shotgun (WGS) entry which is preliminary data.</text>
</comment>
<feature type="region of interest" description="Disordered" evidence="1">
    <location>
        <begin position="36"/>
        <end position="56"/>
    </location>
</feature>
<keyword evidence="3" id="KW-1185">Reference proteome</keyword>
<protein>
    <submittedName>
        <fullName evidence="2">DUF4283 domain protein</fullName>
    </submittedName>
</protein>
<dbReference type="EMBL" id="LXQA011196551">
    <property type="protein sequence ID" value="MCI88571.1"/>
    <property type="molecule type" value="Genomic_DNA"/>
</dbReference>
<feature type="non-terminal residue" evidence="2">
    <location>
        <position position="1"/>
    </location>
</feature>
<sequence>NTVESILVEGNLVEVKIVEELGYALGEDICLLEDESVSETSQADHDEEHGDPEVRRHVDNLVEKFAEGLE</sequence>
<evidence type="ECO:0000256" key="1">
    <source>
        <dbReference type="SAM" id="MobiDB-lite"/>
    </source>
</evidence>
<reference evidence="2 3" key="1">
    <citation type="journal article" date="2018" name="Front. Plant Sci.">
        <title>Red Clover (Trifolium pratense) and Zigzag Clover (T. medium) - A Picture of Genomic Similarities and Differences.</title>
        <authorList>
            <person name="Dluhosova J."/>
            <person name="Istvanek J."/>
            <person name="Nedelnik J."/>
            <person name="Repkova J."/>
        </authorList>
    </citation>
    <scope>NUCLEOTIDE SEQUENCE [LARGE SCALE GENOMIC DNA]</scope>
    <source>
        <strain evidence="3">cv. 10/8</strain>
        <tissue evidence="2">Leaf</tissue>
    </source>
</reference>
<evidence type="ECO:0000313" key="3">
    <source>
        <dbReference type="Proteomes" id="UP000265520"/>
    </source>
</evidence>
<feature type="compositionally biased region" description="Basic and acidic residues" evidence="1">
    <location>
        <begin position="42"/>
        <end position="56"/>
    </location>
</feature>
<proteinExistence type="predicted"/>
<evidence type="ECO:0000313" key="2">
    <source>
        <dbReference type="EMBL" id="MCI88571.1"/>
    </source>
</evidence>
<name>A0A392VNL0_9FABA</name>
<organism evidence="2 3">
    <name type="scientific">Trifolium medium</name>
    <dbReference type="NCBI Taxonomy" id="97028"/>
    <lineage>
        <taxon>Eukaryota</taxon>
        <taxon>Viridiplantae</taxon>
        <taxon>Streptophyta</taxon>
        <taxon>Embryophyta</taxon>
        <taxon>Tracheophyta</taxon>
        <taxon>Spermatophyta</taxon>
        <taxon>Magnoliopsida</taxon>
        <taxon>eudicotyledons</taxon>
        <taxon>Gunneridae</taxon>
        <taxon>Pentapetalae</taxon>
        <taxon>rosids</taxon>
        <taxon>fabids</taxon>
        <taxon>Fabales</taxon>
        <taxon>Fabaceae</taxon>
        <taxon>Papilionoideae</taxon>
        <taxon>50 kb inversion clade</taxon>
        <taxon>NPAAA clade</taxon>
        <taxon>Hologalegina</taxon>
        <taxon>IRL clade</taxon>
        <taxon>Trifolieae</taxon>
        <taxon>Trifolium</taxon>
    </lineage>
</organism>
<feature type="non-terminal residue" evidence="2">
    <location>
        <position position="70"/>
    </location>
</feature>
<dbReference type="Proteomes" id="UP000265520">
    <property type="component" value="Unassembled WGS sequence"/>
</dbReference>
<accession>A0A392VNL0</accession>